<evidence type="ECO:0000313" key="2">
    <source>
        <dbReference type="EMBL" id="KAJ5108751.1"/>
    </source>
</evidence>
<sequence>MARTDIPYGRESVMAASKGRASTDSKRRWRMKSATEDSGDPKITGLAPSHLDVEDMHEPAAFPEYSDTQSPTYKGRDTISSNRGSITIAPGDPWNLPLNESSDTLEYRSKAKHIKPKVNIKPMLRKMSRDDAPSTSFDLSRSSTDQDGLGIYMSMERDRRRSESLTGATYRRSSGLHNRSTSGTSQFSTGTGSSGGRTGSQYVYPMRPTPKTFTPPLSQSYQTSANESDDQEDDSPDSDYRGMSTSETPRYVRASSGPVPRLSLQIEDDSLTRLSGLSQTNISSRPSFSYSRDNGSTLDTTSPISRPSLDHVFRSRTRTSTDPISRDPISRAATVQAARQAFEEKEAAKTRRLEKQQLKADERQTRRRVKLTVTKDQESLPVPSQEPDEVISEKPTKPQGPKRGNTDQQRQSASFKSQSKSTWVLFMTWLRTRVFKFRRKLRR</sequence>
<feature type="compositionally biased region" description="Polar residues" evidence="1">
    <location>
        <begin position="211"/>
        <end position="226"/>
    </location>
</feature>
<feature type="compositionally biased region" description="Low complexity" evidence="1">
    <location>
        <begin position="179"/>
        <end position="191"/>
    </location>
</feature>
<accession>A0A9W9KK61</accession>
<feature type="region of interest" description="Disordered" evidence="1">
    <location>
        <begin position="344"/>
        <end position="417"/>
    </location>
</feature>
<reference evidence="2" key="1">
    <citation type="submission" date="2022-11" db="EMBL/GenBank/DDBJ databases">
        <authorList>
            <person name="Petersen C."/>
        </authorList>
    </citation>
    <scope>NUCLEOTIDE SEQUENCE</scope>
    <source>
        <strain evidence="2">IBT 30069</strain>
    </source>
</reference>
<protein>
    <submittedName>
        <fullName evidence="2">Uncharacterized protein</fullName>
    </submittedName>
</protein>
<evidence type="ECO:0000256" key="1">
    <source>
        <dbReference type="SAM" id="MobiDB-lite"/>
    </source>
</evidence>
<proteinExistence type="predicted"/>
<gene>
    <name evidence="2" type="ORF">N7456_005426</name>
</gene>
<dbReference type="OrthoDB" id="5377213at2759"/>
<feature type="compositionally biased region" description="Polar residues" evidence="1">
    <location>
        <begin position="66"/>
        <end position="85"/>
    </location>
</feature>
<dbReference type="Proteomes" id="UP001149165">
    <property type="component" value="Unassembled WGS sequence"/>
</dbReference>
<dbReference type="AlphaFoldDB" id="A0A9W9KK61"/>
<feature type="compositionally biased region" description="Polar residues" evidence="1">
    <location>
        <begin position="272"/>
        <end position="305"/>
    </location>
</feature>
<comment type="caution">
    <text evidence="2">The sequence shown here is derived from an EMBL/GenBank/DDBJ whole genome shotgun (WGS) entry which is preliminary data.</text>
</comment>
<feature type="region of interest" description="Disordered" evidence="1">
    <location>
        <begin position="121"/>
        <end position="331"/>
    </location>
</feature>
<dbReference type="EMBL" id="JAPQKH010000003">
    <property type="protein sequence ID" value="KAJ5108751.1"/>
    <property type="molecule type" value="Genomic_DNA"/>
</dbReference>
<feature type="compositionally biased region" description="Polar residues" evidence="1">
    <location>
        <begin position="406"/>
        <end position="417"/>
    </location>
</feature>
<name>A0A9W9KK61_9EURO</name>
<feature type="region of interest" description="Disordered" evidence="1">
    <location>
        <begin position="1"/>
        <end position="98"/>
    </location>
</feature>
<reference evidence="2" key="2">
    <citation type="journal article" date="2023" name="IMA Fungus">
        <title>Comparative genomic study of the Penicillium genus elucidates a diverse pangenome and 15 lateral gene transfer events.</title>
        <authorList>
            <person name="Petersen C."/>
            <person name="Sorensen T."/>
            <person name="Nielsen M.R."/>
            <person name="Sondergaard T.E."/>
            <person name="Sorensen J.L."/>
            <person name="Fitzpatrick D.A."/>
            <person name="Frisvad J.C."/>
            <person name="Nielsen K.L."/>
        </authorList>
    </citation>
    <scope>NUCLEOTIDE SEQUENCE</scope>
    <source>
        <strain evidence="2">IBT 30069</strain>
    </source>
</reference>
<keyword evidence="3" id="KW-1185">Reference proteome</keyword>
<feature type="compositionally biased region" description="Acidic residues" evidence="1">
    <location>
        <begin position="227"/>
        <end position="237"/>
    </location>
</feature>
<organism evidence="2 3">
    <name type="scientific">Penicillium angulare</name>
    <dbReference type="NCBI Taxonomy" id="116970"/>
    <lineage>
        <taxon>Eukaryota</taxon>
        <taxon>Fungi</taxon>
        <taxon>Dikarya</taxon>
        <taxon>Ascomycota</taxon>
        <taxon>Pezizomycotina</taxon>
        <taxon>Eurotiomycetes</taxon>
        <taxon>Eurotiomycetidae</taxon>
        <taxon>Eurotiales</taxon>
        <taxon>Aspergillaceae</taxon>
        <taxon>Penicillium</taxon>
    </lineage>
</organism>
<feature type="compositionally biased region" description="Basic and acidic residues" evidence="1">
    <location>
        <begin position="344"/>
        <end position="364"/>
    </location>
</feature>
<feature type="compositionally biased region" description="Polar residues" evidence="1">
    <location>
        <begin position="165"/>
        <end position="178"/>
    </location>
</feature>
<feature type="compositionally biased region" description="Polar residues" evidence="1">
    <location>
        <begin position="133"/>
        <end position="146"/>
    </location>
</feature>
<evidence type="ECO:0000313" key="3">
    <source>
        <dbReference type="Proteomes" id="UP001149165"/>
    </source>
</evidence>